<evidence type="ECO:0000313" key="2">
    <source>
        <dbReference type="Proteomes" id="UP000799755"/>
    </source>
</evidence>
<proteinExistence type="predicted"/>
<evidence type="ECO:0000313" key="1">
    <source>
        <dbReference type="EMBL" id="KAF2476039.1"/>
    </source>
</evidence>
<dbReference type="EMBL" id="MU003495">
    <property type="protein sequence ID" value="KAF2476039.1"/>
    <property type="molecule type" value="Genomic_DNA"/>
</dbReference>
<reference evidence="1" key="1">
    <citation type="journal article" date="2020" name="Stud. Mycol.">
        <title>101 Dothideomycetes genomes: a test case for predicting lifestyles and emergence of pathogens.</title>
        <authorList>
            <person name="Haridas S."/>
            <person name="Albert R."/>
            <person name="Binder M."/>
            <person name="Bloem J."/>
            <person name="Labutti K."/>
            <person name="Salamov A."/>
            <person name="Andreopoulos B."/>
            <person name="Baker S."/>
            <person name="Barry K."/>
            <person name="Bills G."/>
            <person name="Bluhm B."/>
            <person name="Cannon C."/>
            <person name="Castanera R."/>
            <person name="Culley D."/>
            <person name="Daum C."/>
            <person name="Ezra D."/>
            <person name="Gonzalez J."/>
            <person name="Henrissat B."/>
            <person name="Kuo A."/>
            <person name="Liang C."/>
            <person name="Lipzen A."/>
            <person name="Lutzoni F."/>
            <person name="Magnuson J."/>
            <person name="Mondo S."/>
            <person name="Nolan M."/>
            <person name="Ohm R."/>
            <person name="Pangilinan J."/>
            <person name="Park H.-J."/>
            <person name="Ramirez L."/>
            <person name="Alfaro M."/>
            <person name="Sun H."/>
            <person name="Tritt A."/>
            <person name="Yoshinaga Y."/>
            <person name="Zwiers L.-H."/>
            <person name="Turgeon B."/>
            <person name="Goodwin S."/>
            <person name="Spatafora J."/>
            <person name="Crous P."/>
            <person name="Grigoriev I."/>
        </authorList>
    </citation>
    <scope>NUCLEOTIDE SEQUENCE</scope>
    <source>
        <strain evidence="1">ATCC 200398</strain>
    </source>
</reference>
<sequence>MVVIVGRLIPAIILDCASAKASCRASRIACRQPRHSHQSPQTGRQRSSSWRANRARALFPLRAAVVGRPMLESWRAVPLTPIRPKGARKTFQRVPFLEVPVGASFVHKLPMLAPKIPVRPHMAPMSLQHEFLSGFCASSLSRTDEASYPRQSAAHQERRGWNIGAALAKDSVQKQTDAARSDRTE</sequence>
<gene>
    <name evidence="1" type="ORF">BDR25DRAFT_90013</name>
</gene>
<keyword evidence="2" id="KW-1185">Reference proteome</keyword>
<comment type="caution">
    <text evidence="1">The sequence shown here is derived from an EMBL/GenBank/DDBJ whole genome shotgun (WGS) entry which is preliminary data.</text>
</comment>
<organism evidence="1 2">
    <name type="scientific">Lindgomyces ingoldianus</name>
    <dbReference type="NCBI Taxonomy" id="673940"/>
    <lineage>
        <taxon>Eukaryota</taxon>
        <taxon>Fungi</taxon>
        <taxon>Dikarya</taxon>
        <taxon>Ascomycota</taxon>
        <taxon>Pezizomycotina</taxon>
        <taxon>Dothideomycetes</taxon>
        <taxon>Pleosporomycetidae</taxon>
        <taxon>Pleosporales</taxon>
        <taxon>Lindgomycetaceae</taxon>
        <taxon>Lindgomyces</taxon>
    </lineage>
</organism>
<name>A0ACB6R9U9_9PLEO</name>
<protein>
    <submittedName>
        <fullName evidence="1">Uncharacterized protein</fullName>
    </submittedName>
</protein>
<accession>A0ACB6R9U9</accession>
<dbReference type="Proteomes" id="UP000799755">
    <property type="component" value="Unassembled WGS sequence"/>
</dbReference>